<feature type="transmembrane region" description="Helical" evidence="1">
    <location>
        <begin position="6"/>
        <end position="26"/>
    </location>
</feature>
<dbReference type="RefSeq" id="WP_190260845.1">
    <property type="nucleotide sequence ID" value="NZ_CP053923.1"/>
</dbReference>
<proteinExistence type="predicted"/>
<dbReference type="Proteomes" id="UP000516369">
    <property type="component" value="Chromosome"/>
</dbReference>
<sequence length="91" mass="9814">MPTIDPMLALGVAASTAVTDAAYVFFNAAVSSRQRIRAATWSSVWYLLSAFAVITYTSSWIYVLFAAGGSWLGAFATVSLLRPRTSTLDRS</sequence>
<evidence type="ECO:0000313" key="3">
    <source>
        <dbReference type="Proteomes" id="UP000516369"/>
    </source>
</evidence>
<protein>
    <submittedName>
        <fullName evidence="2">Uncharacterized protein</fullName>
    </submittedName>
</protein>
<dbReference type="AlphaFoldDB" id="A0A7H1N3S9"/>
<name>A0A7H1N3S9_9PROT</name>
<keyword evidence="1" id="KW-1133">Transmembrane helix</keyword>
<evidence type="ECO:0000313" key="2">
    <source>
        <dbReference type="EMBL" id="QNT70365.1"/>
    </source>
</evidence>
<reference evidence="2 3" key="1">
    <citation type="submission" date="2020-05" db="EMBL/GenBank/DDBJ databases">
        <title>Complete closed genome sequence of Defluviicoccus vanus.</title>
        <authorList>
            <person name="Bessarab I."/>
            <person name="Arumugam K."/>
            <person name="Maszenan A.M."/>
            <person name="Seviour R.J."/>
            <person name="Williams R.B."/>
        </authorList>
    </citation>
    <scope>NUCLEOTIDE SEQUENCE [LARGE SCALE GENOMIC DNA]</scope>
    <source>
        <strain evidence="2 3">Ben 114</strain>
    </source>
</reference>
<organism evidence="2 3">
    <name type="scientific">Defluviicoccus vanus</name>
    <dbReference type="NCBI Taxonomy" id="111831"/>
    <lineage>
        <taxon>Bacteria</taxon>
        <taxon>Pseudomonadati</taxon>
        <taxon>Pseudomonadota</taxon>
        <taxon>Alphaproteobacteria</taxon>
        <taxon>Rhodospirillales</taxon>
        <taxon>Rhodospirillaceae</taxon>
        <taxon>Defluviicoccus</taxon>
    </lineage>
</organism>
<gene>
    <name evidence="2" type="ORF">HQ394_14760</name>
</gene>
<dbReference type="EMBL" id="CP053923">
    <property type="protein sequence ID" value="QNT70365.1"/>
    <property type="molecule type" value="Genomic_DNA"/>
</dbReference>
<evidence type="ECO:0000256" key="1">
    <source>
        <dbReference type="SAM" id="Phobius"/>
    </source>
</evidence>
<dbReference type="KEGG" id="dvn:HQ394_14760"/>
<keyword evidence="1" id="KW-0812">Transmembrane</keyword>
<keyword evidence="3" id="KW-1185">Reference proteome</keyword>
<keyword evidence="1" id="KW-0472">Membrane</keyword>
<accession>A0A7H1N3S9</accession>